<gene>
    <name evidence="5" type="primary">ABSGL_04225.1 scaffold 5169</name>
</gene>
<dbReference type="GO" id="GO:0050661">
    <property type="term" value="F:NADP binding"/>
    <property type="evidence" value="ECO:0007669"/>
    <property type="project" value="InterPro"/>
</dbReference>
<dbReference type="InterPro" id="IPR020946">
    <property type="entry name" value="Flavin_mOase-like"/>
</dbReference>
<dbReference type="GO" id="GO:0004499">
    <property type="term" value="F:N,N-dimethylaniline monooxygenase activity"/>
    <property type="evidence" value="ECO:0007669"/>
    <property type="project" value="InterPro"/>
</dbReference>
<dbReference type="InterPro" id="IPR036188">
    <property type="entry name" value="FAD/NAD-bd_sf"/>
</dbReference>
<keyword evidence="3" id="KW-0274">FAD</keyword>
<dbReference type="InParanoid" id="A0A163IZG9"/>
<evidence type="ECO:0000256" key="3">
    <source>
        <dbReference type="ARBA" id="ARBA00022827"/>
    </source>
</evidence>
<keyword evidence="2" id="KW-0285">Flavoprotein</keyword>
<accession>A0A163IZG9</accession>
<evidence type="ECO:0008006" key="7">
    <source>
        <dbReference type="Google" id="ProtNLM"/>
    </source>
</evidence>
<evidence type="ECO:0000256" key="2">
    <source>
        <dbReference type="ARBA" id="ARBA00022630"/>
    </source>
</evidence>
<dbReference type="InterPro" id="IPR000960">
    <property type="entry name" value="Flavin_mOase"/>
</dbReference>
<evidence type="ECO:0000313" key="6">
    <source>
        <dbReference type="Proteomes" id="UP000078561"/>
    </source>
</evidence>
<dbReference type="Proteomes" id="UP000078561">
    <property type="component" value="Unassembled WGS sequence"/>
</dbReference>
<protein>
    <recommendedName>
        <fullName evidence="7">FAD/NAD(P)-binding domain-containing protein</fullName>
    </recommendedName>
</protein>
<dbReference type="SUPFAM" id="SSF51905">
    <property type="entry name" value="FAD/NAD(P)-binding domain"/>
    <property type="match status" value="2"/>
</dbReference>
<dbReference type="InterPro" id="IPR051209">
    <property type="entry name" value="FAD-bind_Monooxygenase_sf"/>
</dbReference>
<evidence type="ECO:0000256" key="4">
    <source>
        <dbReference type="ARBA" id="ARBA00023002"/>
    </source>
</evidence>
<evidence type="ECO:0000256" key="1">
    <source>
        <dbReference type="ARBA" id="ARBA00010139"/>
    </source>
</evidence>
<proteinExistence type="inferred from homology"/>
<dbReference type="OrthoDB" id="74360at2759"/>
<evidence type="ECO:0000313" key="5">
    <source>
        <dbReference type="EMBL" id="SAL98670.1"/>
    </source>
</evidence>
<organism evidence="5">
    <name type="scientific">Absidia glauca</name>
    <name type="common">Pin mould</name>
    <dbReference type="NCBI Taxonomy" id="4829"/>
    <lineage>
        <taxon>Eukaryota</taxon>
        <taxon>Fungi</taxon>
        <taxon>Fungi incertae sedis</taxon>
        <taxon>Mucoromycota</taxon>
        <taxon>Mucoromycotina</taxon>
        <taxon>Mucoromycetes</taxon>
        <taxon>Mucorales</taxon>
        <taxon>Cunninghamellaceae</taxon>
        <taxon>Absidia</taxon>
    </lineage>
</organism>
<comment type="similarity">
    <text evidence="1">Belongs to the FAD-binding monooxygenase family.</text>
</comment>
<dbReference type="Pfam" id="PF00743">
    <property type="entry name" value="FMO-like"/>
    <property type="match status" value="1"/>
</dbReference>
<dbReference type="GO" id="GO:0050660">
    <property type="term" value="F:flavin adenine dinucleotide binding"/>
    <property type="evidence" value="ECO:0007669"/>
    <property type="project" value="InterPro"/>
</dbReference>
<keyword evidence="6" id="KW-1185">Reference proteome</keyword>
<dbReference type="STRING" id="4829.A0A163IZG9"/>
<dbReference type="EMBL" id="LT552278">
    <property type="protein sequence ID" value="SAL98670.1"/>
    <property type="molecule type" value="Genomic_DNA"/>
</dbReference>
<sequence>MTLQQPTVGIIGAGFSGMTAAIQLQKKFGIQARIFEWGTDVGGTWLANTYPGCACDIPSGLYSFSFEPNPDWSTTYSPQPEILAYQRKVARKYHLYDQAYFNTEVIQITWFDSLKKWKVEFRTGEDPKIKSEEFDILFGAVGPLRIISIPDEYKDFKGTVVHTGAWDSTVDFKDKRVAVIGNGASAVQVLPELQKQVKHLYSYQRTPTWIANRYQLKYYRGLQILFRWFPFLMRLQRFLLYVIHESTFPIFKNSNSYMAKIAKRLFTRDMTKRLEKKGRADLVPSLVPNYALGCKRIARSENFLEALSEDNVTVKMGHITNVDGNTITHEDGSSTEVDILVLATGFNVQGFLGDLKGA</sequence>
<dbReference type="PANTHER" id="PTHR42877:SF4">
    <property type="entry name" value="FAD_NAD(P)-BINDING DOMAIN-CONTAINING PROTEIN-RELATED"/>
    <property type="match status" value="1"/>
</dbReference>
<dbReference type="AlphaFoldDB" id="A0A163IZG9"/>
<dbReference type="PANTHER" id="PTHR42877">
    <property type="entry name" value="L-ORNITHINE N(5)-MONOOXYGENASE-RELATED"/>
    <property type="match status" value="1"/>
</dbReference>
<reference evidence="5" key="1">
    <citation type="submission" date="2016-04" db="EMBL/GenBank/DDBJ databases">
        <authorList>
            <person name="Evans L.H."/>
            <person name="Alamgir A."/>
            <person name="Owens N."/>
            <person name="Weber N.D."/>
            <person name="Virtaneva K."/>
            <person name="Barbian K."/>
            <person name="Babar A."/>
            <person name="Rosenke K."/>
        </authorList>
    </citation>
    <scope>NUCLEOTIDE SEQUENCE [LARGE SCALE GENOMIC DNA]</scope>
    <source>
        <strain evidence="5">CBS 101.48</strain>
    </source>
</reference>
<name>A0A163IZG9_ABSGL</name>
<dbReference type="PIRSF" id="PIRSF000332">
    <property type="entry name" value="FMO"/>
    <property type="match status" value="1"/>
</dbReference>
<dbReference type="Gene3D" id="3.50.50.60">
    <property type="entry name" value="FAD/NAD(P)-binding domain"/>
    <property type="match status" value="1"/>
</dbReference>
<dbReference type="OMA" id="HNYLRTP"/>
<keyword evidence="4" id="KW-0560">Oxidoreductase</keyword>
<dbReference type="PRINTS" id="PR00469">
    <property type="entry name" value="PNDRDTASEII"/>
</dbReference>